<evidence type="ECO:0000313" key="1">
    <source>
        <dbReference type="EMBL" id="GCE77938.1"/>
    </source>
</evidence>
<sequence>MSMFLHVFATSGDALDVDAVAEAAEVAWTGDDDLDVDHERSGDRVLRVTVPGAGRPVSVHVEKAAGKVATMVDEALEQHDEASPKVVEKLRATTQVVSFEVFPDRLDDDGWEVVDGMEMTVARSLSGLVVTDDGIYDAHLKQLAP</sequence>
<protein>
    <submittedName>
        <fullName evidence="1">Uncharacterized protein</fullName>
    </submittedName>
</protein>
<gene>
    <name evidence="1" type="ORF">CBZ_29940</name>
</gene>
<accession>A0A402DV09</accession>
<dbReference type="Proteomes" id="UP000289954">
    <property type="component" value="Unassembled WGS sequence"/>
</dbReference>
<reference evidence="1 2" key="1">
    <citation type="submission" date="2019-01" db="EMBL/GenBank/DDBJ databases">
        <title>Draft genome sequence of Cellulomonas takizawaensis strain TKZ-21.</title>
        <authorList>
            <person name="Yamamura H."/>
            <person name="Hayashi T."/>
            <person name="Hamada M."/>
            <person name="Serisawa Y."/>
            <person name="Matsuyama K."/>
            <person name="Nakagawa Y."/>
            <person name="Otoguro M."/>
            <person name="Yanagida F."/>
            <person name="Hayakawa M."/>
        </authorList>
    </citation>
    <scope>NUCLEOTIDE SEQUENCE [LARGE SCALE GENOMIC DNA]</scope>
    <source>
        <strain evidence="1 2">NBRC12680</strain>
    </source>
</reference>
<dbReference type="EMBL" id="BIMR01000278">
    <property type="protein sequence ID" value="GCE77938.1"/>
    <property type="molecule type" value="Genomic_DNA"/>
</dbReference>
<dbReference type="RefSeq" id="WP_130782565.1">
    <property type="nucleotide sequence ID" value="NZ_BIMR01000278.1"/>
</dbReference>
<dbReference type="OrthoDB" id="3407503at2"/>
<comment type="caution">
    <text evidence="1">The sequence shown here is derived from an EMBL/GenBank/DDBJ whole genome shotgun (WGS) entry which is preliminary data.</text>
</comment>
<name>A0A402DV09_9CELL</name>
<organism evidence="1 2">
    <name type="scientific">Cellulomonas biazotea</name>
    <dbReference type="NCBI Taxonomy" id="1709"/>
    <lineage>
        <taxon>Bacteria</taxon>
        <taxon>Bacillati</taxon>
        <taxon>Actinomycetota</taxon>
        <taxon>Actinomycetes</taxon>
        <taxon>Micrococcales</taxon>
        <taxon>Cellulomonadaceae</taxon>
        <taxon>Cellulomonas</taxon>
    </lineage>
</organism>
<keyword evidence="2" id="KW-1185">Reference proteome</keyword>
<evidence type="ECO:0000313" key="2">
    <source>
        <dbReference type="Proteomes" id="UP000289954"/>
    </source>
</evidence>
<proteinExistence type="predicted"/>
<dbReference type="AlphaFoldDB" id="A0A402DV09"/>